<evidence type="ECO:0000256" key="5">
    <source>
        <dbReference type="ARBA" id="ARBA00022692"/>
    </source>
</evidence>
<dbReference type="SUPFAM" id="SSF160240">
    <property type="entry name" value="Cation efflux protein cytoplasmic domain-like"/>
    <property type="match status" value="1"/>
</dbReference>
<evidence type="ECO:0000313" key="13">
    <source>
        <dbReference type="Proteomes" id="UP000252792"/>
    </source>
</evidence>
<keyword evidence="4" id="KW-0410">Iron transport</keyword>
<organism evidence="12 13">
    <name type="scientific">Marinomonas rhizomae</name>
    <dbReference type="NCBI Taxonomy" id="491948"/>
    <lineage>
        <taxon>Bacteria</taxon>
        <taxon>Pseudomonadati</taxon>
        <taxon>Pseudomonadota</taxon>
        <taxon>Gammaproteobacteria</taxon>
        <taxon>Oceanospirillales</taxon>
        <taxon>Oceanospirillaceae</taxon>
        <taxon>Marinomonas</taxon>
    </lineage>
</organism>
<keyword evidence="6" id="KW-0862">Zinc</keyword>
<dbReference type="Gene3D" id="3.30.70.1350">
    <property type="entry name" value="Cation efflux protein, cytoplasmic domain"/>
    <property type="match status" value="1"/>
</dbReference>
<dbReference type="SUPFAM" id="SSF161111">
    <property type="entry name" value="Cation efflux protein transmembrane domain-like"/>
    <property type="match status" value="1"/>
</dbReference>
<keyword evidence="6" id="KW-0864">Zinc transport</keyword>
<reference evidence="12 13" key="1">
    <citation type="submission" date="2018-06" db="EMBL/GenBank/DDBJ databases">
        <title>Genomic Encyclopedia of Type Strains, Phase III (KMG-III): the genomes of soil and plant-associated and newly described type strains.</title>
        <authorList>
            <person name="Whitman W."/>
        </authorList>
    </citation>
    <scope>NUCLEOTIDE SEQUENCE [LARGE SCALE GENOMIC DNA]</scope>
    <source>
        <strain evidence="12 13">CECT 7377</strain>
    </source>
</reference>
<dbReference type="InterPro" id="IPR036837">
    <property type="entry name" value="Cation_efflux_CTD_sf"/>
</dbReference>
<proteinExistence type="inferred from homology"/>
<dbReference type="Pfam" id="PF01545">
    <property type="entry name" value="Cation_efflux"/>
    <property type="match status" value="1"/>
</dbReference>
<dbReference type="Proteomes" id="UP000252792">
    <property type="component" value="Unassembled WGS sequence"/>
</dbReference>
<feature type="transmembrane region" description="Helical" evidence="9">
    <location>
        <begin position="129"/>
        <end position="151"/>
    </location>
</feature>
<dbReference type="NCBIfam" id="TIGR01297">
    <property type="entry name" value="CDF"/>
    <property type="match status" value="1"/>
</dbReference>
<dbReference type="GO" id="GO:0006829">
    <property type="term" value="P:zinc ion transport"/>
    <property type="evidence" value="ECO:0007669"/>
    <property type="project" value="UniProtKB-KW"/>
</dbReference>
<evidence type="ECO:0000313" key="12">
    <source>
        <dbReference type="EMBL" id="RBP84123.1"/>
    </source>
</evidence>
<evidence type="ECO:0000256" key="2">
    <source>
        <dbReference type="ARBA" id="ARBA00010212"/>
    </source>
</evidence>
<sequence>MLSGLRIKNHNRSKYLMTKQKQEQDIAIRVTLVGAVWDALLGLAKIVAGYFSQSQALIADGIHSLSDLVTDVFVYFASANSRQGPDENHPYGHLRFETLTTVFLGMVLIVVALGIGYKALSAEQSQAQLTWYGLAALVTTIVVKEAIFHYTKKAGDKIGSKMLIANAWHSRSDALSSVAVLIGLVGVYFGYGWADMVASIVVALLIGKMAISMVWENLAELVDTAPDPKLIAQIKDTANSLKHIMAPHDVRARSMAGKIYLDMHIHVPSHASVSEGHYLGDLVAYTIKQAHSQVEDVMVHVDTDETIQTDSFTHKSGKPPHLKLPARHQILADLGFLLRQHSGYVDIPNSRLHYLNNKLDLEIIANSANTPEGTDLAQLTARILQELQTTSYINKATVLWAFPAQ</sequence>
<dbReference type="InterPro" id="IPR002524">
    <property type="entry name" value="Cation_efflux"/>
</dbReference>
<evidence type="ECO:0000256" key="4">
    <source>
        <dbReference type="ARBA" id="ARBA00022496"/>
    </source>
</evidence>
<evidence type="ECO:0000256" key="6">
    <source>
        <dbReference type="ARBA" id="ARBA00022906"/>
    </source>
</evidence>
<feature type="domain" description="Cation efflux protein cytoplasmic" evidence="11">
    <location>
        <begin position="226"/>
        <end position="302"/>
    </location>
</feature>
<keyword evidence="4" id="KW-0408">Iron</keyword>
<comment type="caution">
    <text evidence="12">The sequence shown here is derived from an EMBL/GenBank/DDBJ whole genome shotgun (WGS) entry which is preliminary data.</text>
</comment>
<gene>
    <name evidence="12" type="ORF">DFP80_10426</name>
</gene>
<keyword evidence="7 9" id="KW-1133">Transmembrane helix</keyword>
<dbReference type="GO" id="GO:0016020">
    <property type="term" value="C:membrane"/>
    <property type="evidence" value="ECO:0007669"/>
    <property type="project" value="UniProtKB-SubCell"/>
</dbReference>
<dbReference type="PANTHER" id="PTHR43840">
    <property type="entry name" value="MITOCHONDRIAL METAL TRANSPORTER 1-RELATED"/>
    <property type="match status" value="1"/>
</dbReference>
<accession>A0A366JAY7</accession>
<comment type="similarity">
    <text evidence="2">Belongs to the cation diffusion facilitator (CDF) transporter (TC 2.A.4) family. FieF subfamily.</text>
</comment>
<dbReference type="GO" id="GO:0006826">
    <property type="term" value="P:iron ion transport"/>
    <property type="evidence" value="ECO:0007669"/>
    <property type="project" value="UniProtKB-KW"/>
</dbReference>
<keyword evidence="5 9" id="KW-0812">Transmembrane</keyword>
<evidence type="ECO:0000256" key="7">
    <source>
        <dbReference type="ARBA" id="ARBA00022989"/>
    </source>
</evidence>
<evidence type="ECO:0000256" key="3">
    <source>
        <dbReference type="ARBA" id="ARBA00022448"/>
    </source>
</evidence>
<dbReference type="EMBL" id="QNSE01000004">
    <property type="protein sequence ID" value="RBP84123.1"/>
    <property type="molecule type" value="Genomic_DNA"/>
</dbReference>
<comment type="subcellular location">
    <subcellularLocation>
        <location evidence="1">Membrane</location>
        <topology evidence="1">Multi-pass membrane protein</topology>
    </subcellularLocation>
</comment>
<evidence type="ECO:0000259" key="11">
    <source>
        <dbReference type="Pfam" id="PF16916"/>
    </source>
</evidence>
<dbReference type="InterPro" id="IPR027469">
    <property type="entry name" value="Cation_efflux_TMD_sf"/>
</dbReference>
<dbReference type="GO" id="GO:0008324">
    <property type="term" value="F:monoatomic cation transmembrane transporter activity"/>
    <property type="evidence" value="ECO:0007669"/>
    <property type="project" value="InterPro"/>
</dbReference>
<feature type="transmembrane region" description="Helical" evidence="9">
    <location>
        <begin position="26"/>
        <end position="51"/>
    </location>
</feature>
<keyword evidence="8 9" id="KW-0472">Membrane</keyword>
<dbReference type="InterPro" id="IPR027470">
    <property type="entry name" value="Cation_efflux_CTD"/>
</dbReference>
<dbReference type="InterPro" id="IPR058533">
    <property type="entry name" value="Cation_efflux_TM"/>
</dbReference>
<evidence type="ECO:0000256" key="9">
    <source>
        <dbReference type="SAM" id="Phobius"/>
    </source>
</evidence>
<evidence type="ECO:0000256" key="8">
    <source>
        <dbReference type="ARBA" id="ARBA00023136"/>
    </source>
</evidence>
<feature type="transmembrane region" description="Helical" evidence="9">
    <location>
        <begin position="98"/>
        <end position="117"/>
    </location>
</feature>
<keyword evidence="13" id="KW-1185">Reference proteome</keyword>
<dbReference type="PANTHER" id="PTHR43840:SF15">
    <property type="entry name" value="MITOCHONDRIAL METAL TRANSPORTER 1-RELATED"/>
    <property type="match status" value="1"/>
</dbReference>
<keyword evidence="3" id="KW-0813">Transport</keyword>
<dbReference type="AlphaFoldDB" id="A0A366JAY7"/>
<feature type="domain" description="Cation efflux protein transmembrane" evidence="10">
    <location>
        <begin position="33"/>
        <end position="222"/>
    </location>
</feature>
<dbReference type="Pfam" id="PF16916">
    <property type="entry name" value="ZT_dimer"/>
    <property type="match status" value="1"/>
</dbReference>
<dbReference type="Gene3D" id="1.20.1510.10">
    <property type="entry name" value="Cation efflux protein transmembrane domain"/>
    <property type="match status" value="1"/>
</dbReference>
<dbReference type="FunFam" id="1.20.1510.10:FF:000006">
    <property type="entry name" value="Divalent cation efflux transporter"/>
    <property type="match status" value="1"/>
</dbReference>
<name>A0A366JAY7_9GAMM</name>
<evidence type="ECO:0000259" key="10">
    <source>
        <dbReference type="Pfam" id="PF01545"/>
    </source>
</evidence>
<dbReference type="InterPro" id="IPR050291">
    <property type="entry name" value="CDF_Transporter"/>
</dbReference>
<protein>
    <submittedName>
        <fullName evidence="12">Cation diffusion facilitator family transporter</fullName>
    </submittedName>
</protein>
<evidence type="ECO:0000256" key="1">
    <source>
        <dbReference type="ARBA" id="ARBA00004141"/>
    </source>
</evidence>
<keyword evidence="6" id="KW-0406">Ion transport</keyword>